<evidence type="ECO:0000313" key="15">
    <source>
        <dbReference type="Proteomes" id="UP001249851"/>
    </source>
</evidence>
<dbReference type="GO" id="GO:0005524">
    <property type="term" value="F:ATP binding"/>
    <property type="evidence" value="ECO:0007669"/>
    <property type="project" value="UniProtKB-KW"/>
</dbReference>
<dbReference type="EMBL" id="JARQWQ010000005">
    <property type="protein sequence ID" value="KAK2571563.1"/>
    <property type="molecule type" value="Genomic_DNA"/>
</dbReference>
<evidence type="ECO:0000256" key="9">
    <source>
        <dbReference type="ARBA" id="ARBA00023172"/>
    </source>
</evidence>
<evidence type="ECO:0000256" key="3">
    <source>
        <dbReference type="ARBA" id="ARBA00021608"/>
    </source>
</evidence>
<dbReference type="Gene3D" id="3.30.420.40">
    <property type="match status" value="2"/>
</dbReference>
<name>A0AAD9VEF8_ACRCE</name>
<comment type="caution">
    <text evidence="14">The sequence shown here is derived from an EMBL/GenBank/DDBJ whole genome shotgun (WGS) entry which is preliminary data.</text>
</comment>
<evidence type="ECO:0000256" key="7">
    <source>
        <dbReference type="ARBA" id="ARBA00023015"/>
    </source>
</evidence>
<dbReference type="Pfam" id="PF00022">
    <property type="entry name" value="Actin"/>
    <property type="match status" value="2"/>
</dbReference>
<organism evidence="14 15">
    <name type="scientific">Acropora cervicornis</name>
    <name type="common">Staghorn coral</name>
    <dbReference type="NCBI Taxonomy" id="6130"/>
    <lineage>
        <taxon>Eukaryota</taxon>
        <taxon>Metazoa</taxon>
        <taxon>Cnidaria</taxon>
        <taxon>Anthozoa</taxon>
        <taxon>Hexacorallia</taxon>
        <taxon>Scleractinia</taxon>
        <taxon>Astrocoeniina</taxon>
        <taxon>Acroporidae</taxon>
        <taxon>Acropora</taxon>
    </lineage>
</organism>
<evidence type="ECO:0000256" key="4">
    <source>
        <dbReference type="ARBA" id="ARBA00022741"/>
    </source>
</evidence>
<dbReference type="SUPFAM" id="SSF53067">
    <property type="entry name" value="Actin-like ATPase domain"/>
    <property type="match status" value="2"/>
</dbReference>
<keyword evidence="11" id="KW-0539">Nucleus</keyword>
<dbReference type="InterPro" id="IPR004000">
    <property type="entry name" value="Actin"/>
</dbReference>
<keyword evidence="6" id="KW-0067">ATP-binding</keyword>
<dbReference type="FunFam" id="3.30.420.40:FF:000121">
    <property type="entry name" value="Actin-related protein 8"/>
    <property type="match status" value="1"/>
</dbReference>
<keyword evidence="5" id="KW-0227">DNA damage</keyword>
<dbReference type="FunFam" id="3.30.420.40:FF:000100">
    <property type="entry name" value="Actin-related protein 8"/>
    <property type="match status" value="1"/>
</dbReference>
<evidence type="ECO:0000256" key="6">
    <source>
        <dbReference type="ARBA" id="ARBA00022840"/>
    </source>
</evidence>
<evidence type="ECO:0000256" key="5">
    <source>
        <dbReference type="ARBA" id="ARBA00022763"/>
    </source>
</evidence>
<dbReference type="CDD" id="cd10206">
    <property type="entry name" value="ASKHA_NBD_Arp8-like"/>
    <property type="match status" value="1"/>
</dbReference>
<dbReference type="PANTHER" id="PTHR11937">
    <property type="entry name" value="ACTIN"/>
    <property type="match status" value="1"/>
</dbReference>
<evidence type="ECO:0000256" key="13">
    <source>
        <dbReference type="SAM" id="MobiDB-lite"/>
    </source>
</evidence>
<evidence type="ECO:0000256" key="2">
    <source>
        <dbReference type="ARBA" id="ARBA00007720"/>
    </source>
</evidence>
<feature type="region of interest" description="Disordered" evidence="13">
    <location>
        <begin position="445"/>
        <end position="476"/>
    </location>
</feature>
<comment type="similarity">
    <text evidence="2">Belongs to the actin family. ARP8 subfamily.</text>
</comment>
<reference evidence="14" key="1">
    <citation type="journal article" date="2023" name="G3 (Bethesda)">
        <title>Whole genome assembly and annotation of the endangered Caribbean coral Acropora cervicornis.</title>
        <authorList>
            <person name="Selwyn J.D."/>
            <person name="Vollmer S.V."/>
        </authorList>
    </citation>
    <scope>NUCLEOTIDE SEQUENCE</scope>
    <source>
        <strain evidence="14">K2</strain>
    </source>
</reference>
<dbReference type="InterPro" id="IPR043129">
    <property type="entry name" value="ATPase_NBD"/>
</dbReference>
<dbReference type="GO" id="GO:0006310">
    <property type="term" value="P:DNA recombination"/>
    <property type="evidence" value="ECO:0007669"/>
    <property type="project" value="UniProtKB-KW"/>
</dbReference>
<keyword evidence="10" id="KW-0234">DNA repair</keyword>
<evidence type="ECO:0000256" key="10">
    <source>
        <dbReference type="ARBA" id="ARBA00023204"/>
    </source>
</evidence>
<dbReference type="Proteomes" id="UP001249851">
    <property type="component" value="Unassembled WGS sequence"/>
</dbReference>
<sequence length="613" mass="68289">MPRGVKAERPVPAESVEASTVVILHPGSTSLWLGRATDHLPQSIPHVIAWRKPLECPVDLPDQSLLVREGIDHPDSETQRELALSVIEQAIWSRKSSSGSRKNQTTVSQVSTFNAKVGAEMHFDDESSIKWTDTSAKPPIIVGEPALYIHPSDSYTLHWPMKEGRLNLHSGPGGSLTAVCADLENLWAYAIQTHLTIPLRDLGKNTWLGDEESTSPDMYYRAVLVVPDSFEKNHIKEMMNILLNKLGFSSAIIHQESVSSVFGCGLGAACVVDVGDEKTSVCCVEDGLVIPRSRPTFWQPVSPVAQCLEHQTGLWRIVASVWRQRHHKGFLLVTEKGELLLMVSFPYKECDATNRLDVLLLHELKVTFCHLSEDIVGGQVHEFQVHRPFQTPRSYQLKIGDEALEAPMGMFFPQLFGIVGEKLVCTKDREYDDPEDLYDDRYLLESQRTQDQSSKSSSSKSGPTIESVPDPDQDMTTAIKTGTKQMKLAPDKSLGLDQAILHSINCCTTEDTKRKMYGSVLLIGGGFMFNGAAAMLQSRLQAKLPASHRKLVDQVEVIARPKEMDPRTICWKGAAVLSILDSAQELWITQREWVSIGVRVLRERSPFIWTMGS</sequence>
<dbReference type="Gene3D" id="3.90.640.10">
    <property type="entry name" value="Actin, Chain A, domain 4"/>
    <property type="match status" value="2"/>
</dbReference>
<keyword evidence="15" id="KW-1185">Reference proteome</keyword>
<evidence type="ECO:0000256" key="1">
    <source>
        <dbReference type="ARBA" id="ARBA00004123"/>
    </source>
</evidence>
<comment type="function">
    <text evidence="12">Plays an important role in the functional organization of mitotic chromosomes. Exhibits low basal ATPase activity, and unable to polymerize.</text>
</comment>
<evidence type="ECO:0000256" key="8">
    <source>
        <dbReference type="ARBA" id="ARBA00023163"/>
    </source>
</evidence>
<keyword evidence="8" id="KW-0804">Transcription</keyword>
<reference evidence="14" key="2">
    <citation type="journal article" date="2023" name="Science">
        <title>Genomic signatures of disease resistance in endangered staghorn corals.</title>
        <authorList>
            <person name="Vollmer S.V."/>
            <person name="Selwyn J.D."/>
            <person name="Despard B.A."/>
            <person name="Roesel C.L."/>
        </authorList>
    </citation>
    <scope>NUCLEOTIDE SEQUENCE</scope>
    <source>
        <strain evidence="14">K2</strain>
    </source>
</reference>
<keyword evidence="7" id="KW-0805">Transcription regulation</keyword>
<dbReference type="AlphaFoldDB" id="A0AAD9VEF8"/>
<dbReference type="SMART" id="SM00268">
    <property type="entry name" value="ACTIN"/>
    <property type="match status" value="1"/>
</dbReference>
<evidence type="ECO:0000256" key="12">
    <source>
        <dbReference type="ARBA" id="ARBA00025560"/>
    </source>
</evidence>
<dbReference type="GO" id="GO:0005634">
    <property type="term" value="C:nucleus"/>
    <property type="evidence" value="ECO:0007669"/>
    <property type="project" value="UniProtKB-SubCell"/>
</dbReference>
<gene>
    <name evidence="14" type="ORF">P5673_002923</name>
</gene>
<proteinExistence type="inferred from homology"/>
<accession>A0AAD9VEF8</accession>
<dbReference type="GO" id="GO:0006281">
    <property type="term" value="P:DNA repair"/>
    <property type="evidence" value="ECO:0007669"/>
    <property type="project" value="UniProtKB-KW"/>
</dbReference>
<comment type="subcellular location">
    <subcellularLocation>
        <location evidence="1">Nucleus</location>
    </subcellularLocation>
</comment>
<evidence type="ECO:0000313" key="14">
    <source>
        <dbReference type="EMBL" id="KAK2571563.1"/>
    </source>
</evidence>
<protein>
    <recommendedName>
        <fullName evidence="3">Actin-related protein 8</fullName>
    </recommendedName>
</protein>
<keyword evidence="9" id="KW-0233">DNA recombination</keyword>
<keyword evidence="4" id="KW-0547">Nucleotide-binding</keyword>
<evidence type="ECO:0000256" key="11">
    <source>
        <dbReference type="ARBA" id="ARBA00023242"/>
    </source>
</evidence>